<dbReference type="EMBL" id="MNUY01000046">
    <property type="protein sequence ID" value="OIO13962.1"/>
    <property type="molecule type" value="Genomic_DNA"/>
</dbReference>
<evidence type="ECO:0000256" key="1">
    <source>
        <dbReference type="SAM" id="Phobius"/>
    </source>
</evidence>
<name>A0A1J4TQ72_9BACT</name>
<evidence type="ECO:0000313" key="2">
    <source>
        <dbReference type="EMBL" id="OIO13962.1"/>
    </source>
</evidence>
<dbReference type="Proteomes" id="UP000183120">
    <property type="component" value="Unassembled WGS sequence"/>
</dbReference>
<dbReference type="AlphaFoldDB" id="A0A1J4TQ72"/>
<gene>
    <name evidence="2" type="ORF">AUJ73_03030</name>
</gene>
<feature type="transmembrane region" description="Helical" evidence="1">
    <location>
        <begin position="56"/>
        <end position="73"/>
    </location>
</feature>
<keyword evidence="1" id="KW-1133">Transmembrane helix</keyword>
<keyword evidence="1" id="KW-0812">Transmembrane</keyword>
<protein>
    <submittedName>
        <fullName evidence="2">Uncharacterized protein</fullName>
    </submittedName>
</protein>
<comment type="caution">
    <text evidence="2">The sequence shown here is derived from an EMBL/GenBank/DDBJ whole genome shotgun (WGS) entry which is preliminary data.</text>
</comment>
<accession>A0A1J4TQ72</accession>
<proteinExistence type="predicted"/>
<keyword evidence="1" id="KW-0472">Membrane</keyword>
<organism evidence="2 3">
    <name type="scientific">Candidatus Gottesmanbacteria bacterium CG1_02_37_22</name>
    <dbReference type="NCBI Taxonomy" id="1805209"/>
    <lineage>
        <taxon>Bacteria</taxon>
        <taxon>Candidatus Gottesmaniibacteriota</taxon>
    </lineage>
</organism>
<feature type="transmembrane region" description="Helical" evidence="1">
    <location>
        <begin position="24"/>
        <end position="44"/>
    </location>
</feature>
<reference evidence="2 3" key="1">
    <citation type="journal article" date="2016" name="Environ. Microbiol.">
        <title>Genomic resolution of a cold subsurface aquifer community provides metabolic insights for novel microbes adapted to high CO concentrations.</title>
        <authorList>
            <person name="Probst A.J."/>
            <person name="Castelle C.J."/>
            <person name="Singh A."/>
            <person name="Brown C.T."/>
            <person name="Anantharaman K."/>
            <person name="Sharon I."/>
            <person name="Hug L.A."/>
            <person name="Burstein D."/>
            <person name="Emerson J.B."/>
            <person name="Thomas B.C."/>
            <person name="Banfield J.F."/>
        </authorList>
    </citation>
    <scope>NUCLEOTIDE SEQUENCE [LARGE SCALE GENOMIC DNA]</scope>
    <source>
        <strain evidence="2">CG1_02_37_22</strain>
    </source>
</reference>
<sequence length="83" mass="9725">MYLLSPLLSIPFRRFKIEIPKKNWLFLTLPISILVHLLVGKMTPMTKNFIDLQGHYVLKVLILILLVLGLKELKRTNKNSLKR</sequence>
<evidence type="ECO:0000313" key="3">
    <source>
        <dbReference type="Proteomes" id="UP000183120"/>
    </source>
</evidence>